<keyword evidence="2" id="KW-1185">Reference proteome</keyword>
<protein>
    <submittedName>
        <fullName evidence="1">Uncharacterized protein</fullName>
    </submittedName>
</protein>
<gene>
    <name evidence="1" type="ORF">PSON_ATCC_30995.1.T0390121</name>
</gene>
<dbReference type="Proteomes" id="UP000692954">
    <property type="component" value="Unassembled WGS sequence"/>
</dbReference>
<dbReference type="AlphaFoldDB" id="A0A8S1MR18"/>
<sequence>MKKIQTIIWPLQYYIENDYAILKSIDGYAQIKFNLHTHQISLQYYSCNQTMAVVNEIENQNNFVNNFIKKYNLEASKSTGTNIDCSIGYTQRISNYGFNKQYRVLSNLR</sequence>
<comment type="caution">
    <text evidence="1">The sequence shown here is derived from an EMBL/GenBank/DDBJ whole genome shotgun (WGS) entry which is preliminary data.</text>
</comment>
<proteinExistence type="predicted"/>
<organism evidence="1 2">
    <name type="scientific">Paramecium sonneborni</name>
    <dbReference type="NCBI Taxonomy" id="65129"/>
    <lineage>
        <taxon>Eukaryota</taxon>
        <taxon>Sar</taxon>
        <taxon>Alveolata</taxon>
        <taxon>Ciliophora</taxon>
        <taxon>Intramacronucleata</taxon>
        <taxon>Oligohymenophorea</taxon>
        <taxon>Peniculida</taxon>
        <taxon>Parameciidae</taxon>
        <taxon>Paramecium</taxon>
    </lineage>
</organism>
<evidence type="ECO:0000313" key="1">
    <source>
        <dbReference type="EMBL" id="CAD8079456.1"/>
    </source>
</evidence>
<reference evidence="1" key="1">
    <citation type="submission" date="2021-01" db="EMBL/GenBank/DDBJ databases">
        <authorList>
            <consortium name="Genoscope - CEA"/>
            <person name="William W."/>
        </authorList>
    </citation>
    <scope>NUCLEOTIDE SEQUENCE</scope>
</reference>
<dbReference type="EMBL" id="CAJJDN010000039">
    <property type="protein sequence ID" value="CAD8079456.1"/>
    <property type="molecule type" value="Genomic_DNA"/>
</dbReference>
<name>A0A8S1MR18_9CILI</name>
<evidence type="ECO:0000313" key="2">
    <source>
        <dbReference type="Proteomes" id="UP000692954"/>
    </source>
</evidence>
<accession>A0A8S1MR18</accession>